<proteinExistence type="predicted"/>
<protein>
    <recommendedName>
        <fullName evidence="4">YlqD protein</fullName>
    </recommendedName>
</protein>
<evidence type="ECO:0008006" key="4">
    <source>
        <dbReference type="Google" id="ProtNLM"/>
    </source>
</evidence>
<evidence type="ECO:0000256" key="1">
    <source>
        <dbReference type="SAM" id="Coils"/>
    </source>
</evidence>
<dbReference type="Gene3D" id="6.10.140.1110">
    <property type="match status" value="1"/>
</dbReference>
<name>A0A2I0QW79_9BACI</name>
<sequence length="129" mass="15452">MKILRKTKIKQVITENSKSHIISKFNKRIDRLTNEIDQLQFEKKKMIYQKRSDAQRIEQRFAEEEKKRQQRIDWARKQIEQIETLPLGSEVVEGEVEEVIELEVGDRWDDAMGERSILIKDGEIIKIDR</sequence>
<organism evidence="2 3">
    <name type="scientific">Halalkalibacillus sediminis</name>
    <dbReference type="NCBI Taxonomy" id="2018042"/>
    <lineage>
        <taxon>Bacteria</taxon>
        <taxon>Bacillati</taxon>
        <taxon>Bacillota</taxon>
        <taxon>Bacilli</taxon>
        <taxon>Bacillales</taxon>
        <taxon>Bacillaceae</taxon>
        <taxon>Halalkalibacillus</taxon>
    </lineage>
</organism>
<accession>A0A2I0QW79</accession>
<evidence type="ECO:0000313" key="2">
    <source>
        <dbReference type="EMBL" id="PKR78597.1"/>
    </source>
</evidence>
<keyword evidence="1" id="KW-0175">Coiled coil</keyword>
<gene>
    <name evidence="2" type="ORF">CEY16_02245</name>
</gene>
<dbReference type="AlphaFoldDB" id="A0A2I0QW79"/>
<dbReference type="Pfam" id="PF11068">
    <property type="entry name" value="YlqD"/>
    <property type="match status" value="1"/>
</dbReference>
<dbReference type="EMBL" id="PJNH01000001">
    <property type="protein sequence ID" value="PKR78597.1"/>
    <property type="molecule type" value="Genomic_DNA"/>
</dbReference>
<dbReference type="Proteomes" id="UP000243524">
    <property type="component" value="Unassembled WGS sequence"/>
</dbReference>
<reference evidence="2 3" key="1">
    <citation type="submission" date="2017-06" db="EMBL/GenBank/DDBJ databases">
        <title>the draft geome sequence of Illustriluteabacillus marina B3227.</title>
        <authorList>
            <person name="He R.-H."/>
            <person name="Du Z.-J."/>
        </authorList>
    </citation>
    <scope>NUCLEOTIDE SEQUENCE [LARGE SCALE GENOMIC DNA]</scope>
    <source>
        <strain evidence="2 3">B3227</strain>
    </source>
</reference>
<dbReference type="OrthoDB" id="2375961at2"/>
<evidence type="ECO:0000313" key="3">
    <source>
        <dbReference type="Proteomes" id="UP000243524"/>
    </source>
</evidence>
<dbReference type="InterPro" id="IPR021297">
    <property type="entry name" value="YlqD"/>
</dbReference>
<dbReference type="RefSeq" id="WP_101330340.1">
    <property type="nucleotide sequence ID" value="NZ_PJNH01000001.1"/>
</dbReference>
<comment type="caution">
    <text evidence="2">The sequence shown here is derived from an EMBL/GenBank/DDBJ whole genome shotgun (WGS) entry which is preliminary data.</text>
</comment>
<keyword evidence="3" id="KW-1185">Reference proteome</keyword>
<feature type="coiled-coil region" evidence="1">
    <location>
        <begin position="22"/>
        <end position="49"/>
    </location>
</feature>